<dbReference type="RefSeq" id="WP_353686049.1">
    <property type="nucleotide sequence ID" value="NZ_CP144374.1"/>
</dbReference>
<dbReference type="Gene3D" id="1.25.40.10">
    <property type="entry name" value="Tetratricopeptide repeat domain"/>
    <property type="match status" value="2"/>
</dbReference>
<evidence type="ECO:0000256" key="1">
    <source>
        <dbReference type="PROSITE-ProRule" id="PRU00339"/>
    </source>
</evidence>
<dbReference type="SUPFAM" id="SSF48452">
    <property type="entry name" value="TPR-like"/>
    <property type="match status" value="2"/>
</dbReference>
<evidence type="ECO:0008006" key="4">
    <source>
        <dbReference type="Google" id="ProtNLM"/>
    </source>
</evidence>
<proteinExistence type="predicted"/>
<keyword evidence="2" id="KW-0812">Transmembrane</keyword>
<sequence length="577" mass="68955">MIKNEVNYDKFLLGLFSDFIKEVRDFQKSDLLKICYFISLLELCKFDEFQEELNKLQDDLEKRLLHFNLKLYIFNFIPSLYYLKFAQHEKNDYFEEFLSLCKDIVHFFNKIPDEPFCDFLRLNAYCLLFYNVPSFLTLKKLYAFDQECSSYLSLKKDLLKDVQEIADKYLDKKEDHDEMAIWKSLIFYLIGTVYSSLDLESKALQYYEKSLFYKVNIFALEAIIDIKAENEDTLDEAKSYLFSVQDKFKKEIEKTEYWTFFNTIGAMIYESENKKKAEEYYIKDIKIIECNRYKTINASYPYYNLAILKKDLKEYDCARKYLLEAYEILQNATGVKLEDKDFDNVIYFLDDFQDYLYELCDIDLLKGDISKNSDIKKSLNLLWNIVDIIDRNNFKDERASLRYDLALLESKYYNLKKNYEKAREVIESCLTTEENYLSNKQKSDLKSRLAYFYYKLEDTEKYIENITKALELDPKNETALKLIAQACIPKESKRFLGKEHWREIIPIGVVTLIFWGGIYFLGKVSYLKDFQLLIILITIPFIIVLLYPLINKIRLSHFEIELQSPEVPRKLSKKLEI</sequence>
<accession>A0AAU8H1U0</accession>
<feature type="repeat" description="TPR" evidence="1">
    <location>
        <begin position="443"/>
        <end position="476"/>
    </location>
</feature>
<dbReference type="PROSITE" id="PS50005">
    <property type="entry name" value="TPR"/>
    <property type="match status" value="1"/>
</dbReference>
<evidence type="ECO:0000313" key="3">
    <source>
        <dbReference type="EMBL" id="XCH48403.1"/>
    </source>
</evidence>
<dbReference type="Pfam" id="PF13181">
    <property type="entry name" value="TPR_8"/>
    <property type="match status" value="1"/>
</dbReference>
<keyword evidence="2" id="KW-0472">Membrane</keyword>
<dbReference type="SMART" id="SM00028">
    <property type="entry name" value="TPR"/>
    <property type="match status" value="4"/>
</dbReference>
<keyword evidence="2" id="KW-1133">Transmembrane helix</keyword>
<dbReference type="InterPro" id="IPR011990">
    <property type="entry name" value="TPR-like_helical_dom_sf"/>
</dbReference>
<organism evidence="3">
    <name type="scientific">Thermodesulfovibrio obliviosus</name>
    <dbReference type="NCBI Taxonomy" id="3118332"/>
    <lineage>
        <taxon>Bacteria</taxon>
        <taxon>Pseudomonadati</taxon>
        <taxon>Nitrospirota</taxon>
        <taxon>Thermodesulfovibrionia</taxon>
        <taxon>Thermodesulfovibrionales</taxon>
        <taxon>Thermodesulfovibrionaceae</taxon>
        <taxon>Thermodesulfovibrio</taxon>
    </lineage>
</organism>
<keyword evidence="1" id="KW-0802">TPR repeat</keyword>
<dbReference type="AlphaFoldDB" id="A0AAU8H1U0"/>
<protein>
    <recommendedName>
        <fullName evidence="4">Tetratricopeptide repeat protein</fullName>
    </recommendedName>
</protein>
<evidence type="ECO:0000256" key="2">
    <source>
        <dbReference type="SAM" id="Phobius"/>
    </source>
</evidence>
<name>A0AAU8H1U0_9BACT</name>
<reference evidence="3" key="1">
    <citation type="submission" date="2024-01" db="EMBL/GenBank/DDBJ databases">
        <title>The first autotrophic representatives of the genus Thermodesulfovibrio.</title>
        <authorList>
            <person name="Maltseva A.I."/>
            <person name="Elcheninov A.G."/>
            <person name="Kublanov I.V."/>
            <person name="Lebedinsky A.V."/>
            <person name="Frolov E.N."/>
        </authorList>
    </citation>
    <scope>NUCLEOTIDE SEQUENCE</scope>
    <source>
        <strain evidence="3">3462-1</strain>
    </source>
</reference>
<dbReference type="KEGG" id="tob:V4D31_08670"/>
<feature type="transmembrane region" description="Helical" evidence="2">
    <location>
        <begin position="530"/>
        <end position="550"/>
    </location>
</feature>
<feature type="transmembrane region" description="Helical" evidence="2">
    <location>
        <begin position="504"/>
        <end position="524"/>
    </location>
</feature>
<dbReference type="EMBL" id="CP144374">
    <property type="protein sequence ID" value="XCH48403.1"/>
    <property type="molecule type" value="Genomic_DNA"/>
</dbReference>
<gene>
    <name evidence="3" type="ORF">V4D31_08670</name>
</gene>
<dbReference type="InterPro" id="IPR019734">
    <property type="entry name" value="TPR_rpt"/>
</dbReference>